<proteinExistence type="inferred from homology"/>
<comment type="subcellular location">
    <subcellularLocation>
        <location evidence="1">Cytoplasm</location>
    </subcellularLocation>
</comment>
<evidence type="ECO:0000256" key="3">
    <source>
        <dbReference type="ARBA" id="ARBA00020502"/>
    </source>
</evidence>
<evidence type="ECO:0000256" key="1">
    <source>
        <dbReference type="ARBA" id="ARBA00004496"/>
    </source>
</evidence>
<dbReference type="Proteomes" id="UP000310200">
    <property type="component" value="Unassembled WGS sequence"/>
</dbReference>
<keyword evidence="6" id="KW-1185">Reference proteome</keyword>
<dbReference type="PANTHER" id="PTHR13463">
    <property type="entry name" value="PROTEIN C10"/>
    <property type="match status" value="1"/>
</dbReference>
<comment type="caution">
    <text evidence="5">The sequence shown here is derived from an EMBL/GenBank/DDBJ whole genome shotgun (WGS) entry which is preliminary data.</text>
</comment>
<comment type="similarity">
    <text evidence="2">Belongs to the UPF0456 family.</text>
</comment>
<organism evidence="5 6">
    <name type="scientific">Temnothorax longispinosus</name>
    <dbReference type="NCBI Taxonomy" id="300112"/>
    <lineage>
        <taxon>Eukaryota</taxon>
        <taxon>Metazoa</taxon>
        <taxon>Ecdysozoa</taxon>
        <taxon>Arthropoda</taxon>
        <taxon>Hexapoda</taxon>
        <taxon>Insecta</taxon>
        <taxon>Pterygota</taxon>
        <taxon>Neoptera</taxon>
        <taxon>Endopterygota</taxon>
        <taxon>Hymenoptera</taxon>
        <taxon>Apocrita</taxon>
        <taxon>Aculeata</taxon>
        <taxon>Formicoidea</taxon>
        <taxon>Formicidae</taxon>
        <taxon>Myrmicinae</taxon>
        <taxon>Temnothorax</taxon>
    </lineage>
</organism>
<evidence type="ECO:0000256" key="4">
    <source>
        <dbReference type="ARBA" id="ARBA00022490"/>
    </source>
</evidence>
<dbReference type="InterPro" id="IPR026317">
    <property type="entry name" value="P_C10"/>
</dbReference>
<protein>
    <recommendedName>
        <fullName evidence="3">Protein C10</fullName>
    </recommendedName>
</protein>
<evidence type="ECO:0000313" key="5">
    <source>
        <dbReference type="EMBL" id="TGZ55195.1"/>
    </source>
</evidence>
<gene>
    <name evidence="5" type="ORF">DBV15_05097</name>
</gene>
<name>A0A4S2KYC5_9HYME</name>
<evidence type="ECO:0000313" key="6">
    <source>
        <dbReference type="Proteomes" id="UP000310200"/>
    </source>
</evidence>
<dbReference type="AlphaFoldDB" id="A0A4S2KYC5"/>
<dbReference type="GO" id="GO:0005737">
    <property type="term" value="C:cytoplasm"/>
    <property type="evidence" value="ECO:0007669"/>
    <property type="project" value="UniProtKB-SubCell"/>
</dbReference>
<reference evidence="5 6" key="1">
    <citation type="journal article" date="2019" name="Philos. Trans. R. Soc. Lond., B, Biol. Sci.">
        <title>Ant behaviour and brain gene expression of defending hosts depend on the ecological success of the intruding social parasite.</title>
        <authorList>
            <person name="Kaur R."/>
            <person name="Stoldt M."/>
            <person name="Jongepier E."/>
            <person name="Feldmeyer B."/>
            <person name="Menzel F."/>
            <person name="Bornberg-Bauer E."/>
            <person name="Foitzik S."/>
        </authorList>
    </citation>
    <scope>NUCLEOTIDE SEQUENCE [LARGE SCALE GENOMIC DNA]</scope>
    <source>
        <tissue evidence="5">Whole body</tissue>
    </source>
</reference>
<dbReference type="PANTHER" id="PTHR13463:SF3">
    <property type="entry name" value="PROTEIN C10"/>
    <property type="match status" value="1"/>
</dbReference>
<keyword evidence="4" id="KW-0963">Cytoplasm</keyword>
<dbReference type="GO" id="GO:0009791">
    <property type="term" value="P:post-embryonic development"/>
    <property type="evidence" value="ECO:0007669"/>
    <property type="project" value="TreeGrafter"/>
</dbReference>
<accession>A0A4S2KYC5</accession>
<dbReference type="EMBL" id="QBLH01000476">
    <property type="protein sequence ID" value="TGZ55195.1"/>
    <property type="molecule type" value="Genomic_DNA"/>
</dbReference>
<evidence type="ECO:0000256" key="2">
    <source>
        <dbReference type="ARBA" id="ARBA00007083"/>
    </source>
</evidence>
<sequence>MASVPGFTLETAKAILTDILTALNTSENLQKLTKAKESSGNEMLKMMQFVFPLVTQIQMDVIKNYGFPEGREGYDESKSDENRIQGLRSSSVRKAGTVQFAQLIRALEREDAEIAQLHSQVRSYFLPPVTINSSTEASL</sequence>
<dbReference type="Pfam" id="PF14974">
    <property type="entry name" value="P_C10"/>
    <property type="match status" value="2"/>
</dbReference>